<feature type="domain" description="RNA polymerase sigma-70 region 4" evidence="1">
    <location>
        <begin position="18"/>
        <end position="71"/>
    </location>
</feature>
<dbReference type="Gene3D" id="1.10.10.1250">
    <property type="entry name" value="RNA polymerase, subunit delta, N-terminal domain"/>
    <property type="match status" value="1"/>
</dbReference>
<comment type="caution">
    <text evidence="2">The sequence shown here is derived from an EMBL/GenBank/DDBJ whole genome shotgun (WGS) entry which is preliminary data.</text>
</comment>
<dbReference type="AlphaFoldDB" id="A0A1G2CUS3"/>
<evidence type="ECO:0000313" key="2">
    <source>
        <dbReference type="EMBL" id="OGZ05115.1"/>
    </source>
</evidence>
<evidence type="ECO:0000259" key="1">
    <source>
        <dbReference type="Pfam" id="PF04545"/>
    </source>
</evidence>
<dbReference type="GO" id="GO:0003700">
    <property type="term" value="F:DNA-binding transcription factor activity"/>
    <property type="evidence" value="ECO:0007669"/>
    <property type="project" value="InterPro"/>
</dbReference>
<dbReference type="Proteomes" id="UP000177122">
    <property type="component" value="Unassembled WGS sequence"/>
</dbReference>
<dbReference type="InterPro" id="IPR007630">
    <property type="entry name" value="RNA_pol_sigma70_r4"/>
</dbReference>
<dbReference type="Pfam" id="PF04545">
    <property type="entry name" value="Sigma70_r4"/>
    <property type="match status" value="1"/>
</dbReference>
<reference evidence="2 3" key="1">
    <citation type="journal article" date="2016" name="Nat. Commun.">
        <title>Thousands of microbial genomes shed light on interconnected biogeochemical processes in an aquifer system.</title>
        <authorList>
            <person name="Anantharaman K."/>
            <person name="Brown C.T."/>
            <person name="Hug L.A."/>
            <person name="Sharon I."/>
            <person name="Castelle C.J."/>
            <person name="Probst A.J."/>
            <person name="Thomas B.C."/>
            <person name="Singh A."/>
            <person name="Wilkins M.J."/>
            <person name="Karaoz U."/>
            <person name="Brodie E.L."/>
            <person name="Williams K.H."/>
            <person name="Hubbard S.S."/>
            <person name="Banfield J.F."/>
        </authorList>
    </citation>
    <scope>NUCLEOTIDE SEQUENCE [LARGE SCALE GENOMIC DNA]</scope>
</reference>
<accession>A0A1G2CUS3</accession>
<dbReference type="SUPFAM" id="SSF88659">
    <property type="entry name" value="Sigma3 and sigma4 domains of RNA polymerase sigma factors"/>
    <property type="match status" value="1"/>
</dbReference>
<dbReference type="PRINTS" id="PR00046">
    <property type="entry name" value="SIGMA70FCT"/>
</dbReference>
<dbReference type="EMBL" id="MHLI01000015">
    <property type="protein sequence ID" value="OGZ05115.1"/>
    <property type="molecule type" value="Genomic_DNA"/>
</dbReference>
<dbReference type="Gene3D" id="1.10.10.10">
    <property type="entry name" value="Winged helix-like DNA-binding domain superfamily/Winged helix DNA-binding domain"/>
    <property type="match status" value="1"/>
</dbReference>
<dbReference type="InterPro" id="IPR000943">
    <property type="entry name" value="RNA_pol_sigma70"/>
</dbReference>
<dbReference type="PANTHER" id="PTHR30603">
    <property type="entry name" value="RNA POLYMERASE SIGMA FACTOR RPO"/>
    <property type="match status" value="1"/>
</dbReference>
<dbReference type="InterPro" id="IPR050239">
    <property type="entry name" value="Sigma-70_RNA_pol_init_factors"/>
</dbReference>
<name>A0A1G2CUS3_9BACT</name>
<protein>
    <recommendedName>
        <fullName evidence="1">RNA polymerase sigma-70 region 4 domain-containing protein</fullName>
    </recommendedName>
</protein>
<evidence type="ECO:0000313" key="3">
    <source>
        <dbReference type="Proteomes" id="UP000177122"/>
    </source>
</evidence>
<dbReference type="PANTHER" id="PTHR30603:SF47">
    <property type="entry name" value="RNA POLYMERASE SIGMA FACTOR SIGD, CHLOROPLASTIC"/>
    <property type="match status" value="1"/>
</dbReference>
<gene>
    <name evidence="2" type="ORF">A2845_02215</name>
</gene>
<proteinExistence type="predicted"/>
<dbReference type="InterPro" id="IPR013324">
    <property type="entry name" value="RNA_pol_sigma_r3/r4-like"/>
</dbReference>
<dbReference type="InterPro" id="IPR038087">
    <property type="entry name" value="RNAP_delta_N_dom_sf"/>
</dbReference>
<organism evidence="2 3">
    <name type="scientific">Candidatus Lloydbacteria bacterium RIFCSPHIGHO2_01_FULL_49_22</name>
    <dbReference type="NCBI Taxonomy" id="1798658"/>
    <lineage>
        <taxon>Bacteria</taxon>
        <taxon>Candidatus Lloydiibacteriota</taxon>
    </lineage>
</organism>
<sequence>MGNVSISFKPKVVTKHFLGVLPRRAQDVITKRYGLGAETKKMTLESIGENYGITRERVRQIENFALTTIRKSDAFKEEMPTFDELRKTMLSMGSIVPESDFLASVSSDKSNQNHIHFLLVLGELFTKHKEDDDFSHRWSTDPETAVKVHDSLRKLYASLSDDDLIEESKMIERFLSHLKEVSEEYKNEEILRRWLSLSKKMGKNPLGEWGMASSPNVSARGVRDYAFLVLRKNGSPMHFTEVAKAIGAHFDKQAHIATTHNELIKDKRFVLVGRGLYALSEWGYSTGVVRDVIGEIIKKSGPLTREEVVDKVMRERYVKPNTILVNLQNPKYFKKNKEGKYSLV</sequence>
<dbReference type="GO" id="GO:0006352">
    <property type="term" value="P:DNA-templated transcription initiation"/>
    <property type="evidence" value="ECO:0007669"/>
    <property type="project" value="InterPro"/>
</dbReference>
<dbReference type="InterPro" id="IPR036388">
    <property type="entry name" value="WH-like_DNA-bd_sf"/>
</dbReference>